<dbReference type="Proteomes" id="UP000295361">
    <property type="component" value="Unassembled WGS sequence"/>
</dbReference>
<dbReference type="InterPro" id="IPR009305">
    <property type="entry name" value="Mpo1-like"/>
</dbReference>
<dbReference type="AlphaFoldDB" id="A0A4R6QMH2"/>
<dbReference type="OrthoDB" id="5515308at2"/>
<dbReference type="Pfam" id="PF06127">
    <property type="entry name" value="Mpo1-like"/>
    <property type="match status" value="1"/>
</dbReference>
<keyword evidence="1" id="KW-0812">Transmembrane</keyword>
<protein>
    <submittedName>
        <fullName evidence="2">Putative membrane protein YGL010W</fullName>
    </submittedName>
</protein>
<name>A0A4R6QMH2_9BURK</name>
<dbReference type="GO" id="GO:0046521">
    <property type="term" value="P:sphingoid catabolic process"/>
    <property type="evidence" value="ECO:0007669"/>
    <property type="project" value="TreeGrafter"/>
</dbReference>
<keyword evidence="1" id="KW-1133">Transmembrane helix</keyword>
<reference evidence="2 3" key="1">
    <citation type="submission" date="2019-03" db="EMBL/GenBank/DDBJ databases">
        <title>Genomic Encyclopedia of Type Strains, Phase IV (KMG-IV): sequencing the most valuable type-strain genomes for metagenomic binning, comparative biology and taxonomic classification.</title>
        <authorList>
            <person name="Goeker M."/>
        </authorList>
    </citation>
    <scope>NUCLEOTIDE SEQUENCE [LARGE SCALE GENOMIC DNA]</scope>
    <source>
        <strain evidence="2 3">DSM 16998</strain>
    </source>
</reference>
<dbReference type="GO" id="GO:0016020">
    <property type="term" value="C:membrane"/>
    <property type="evidence" value="ECO:0007669"/>
    <property type="project" value="GOC"/>
</dbReference>
<dbReference type="PANTHER" id="PTHR28026">
    <property type="entry name" value="DUF962 DOMAIN PROTEIN (AFU_ORTHOLOGUE AFUA_8G05310)"/>
    <property type="match status" value="1"/>
</dbReference>
<dbReference type="PANTHER" id="PTHR28026:SF9">
    <property type="entry name" value="2-HYDROXY-PALMITIC ACID DIOXYGENASE MPO1"/>
    <property type="match status" value="1"/>
</dbReference>
<keyword evidence="3" id="KW-1185">Reference proteome</keyword>
<feature type="transmembrane region" description="Helical" evidence="1">
    <location>
        <begin position="132"/>
        <end position="152"/>
    </location>
</feature>
<evidence type="ECO:0000313" key="2">
    <source>
        <dbReference type="EMBL" id="TDP71689.1"/>
    </source>
</evidence>
<feature type="transmembrane region" description="Helical" evidence="1">
    <location>
        <begin position="73"/>
        <end position="92"/>
    </location>
</feature>
<dbReference type="EMBL" id="SNXS01000003">
    <property type="protein sequence ID" value="TDP71689.1"/>
    <property type="molecule type" value="Genomic_DNA"/>
</dbReference>
<dbReference type="RefSeq" id="WP_133701446.1">
    <property type="nucleotide sequence ID" value="NZ_SNXS01000003.1"/>
</dbReference>
<evidence type="ECO:0000313" key="3">
    <source>
        <dbReference type="Proteomes" id="UP000295361"/>
    </source>
</evidence>
<gene>
    <name evidence="2" type="ORF">DES47_103671</name>
</gene>
<keyword evidence="1" id="KW-0472">Membrane</keyword>
<feature type="transmembrane region" description="Helical" evidence="1">
    <location>
        <begin position="21"/>
        <end position="40"/>
    </location>
</feature>
<sequence>MRQATELLSQYAQYHRDRRNIVTHFIGIPMIVFAVGVLLSRPGFELAGWHLTPAWLVFAPLALWYVTRGQFMLGLAVSAGTALMLVLAQQFTAASSTAAWLGWGVGIFVVGWVFQFVGHYYEGRKPAFVDDIIGLAVGPMFVVAEWMFAIGWNKPLLHEIERVAGPTLLRDLAHPARS</sequence>
<feature type="transmembrane region" description="Helical" evidence="1">
    <location>
        <begin position="98"/>
        <end position="120"/>
    </location>
</feature>
<accession>A0A4R6QMH2</accession>
<organism evidence="2 3">
    <name type="scientific">Roseateles toxinivorans</name>
    <dbReference type="NCBI Taxonomy" id="270368"/>
    <lineage>
        <taxon>Bacteria</taxon>
        <taxon>Pseudomonadati</taxon>
        <taxon>Pseudomonadota</taxon>
        <taxon>Betaproteobacteria</taxon>
        <taxon>Burkholderiales</taxon>
        <taxon>Sphaerotilaceae</taxon>
        <taxon>Roseateles</taxon>
    </lineage>
</organism>
<feature type="transmembrane region" description="Helical" evidence="1">
    <location>
        <begin position="46"/>
        <end position="66"/>
    </location>
</feature>
<proteinExistence type="predicted"/>
<comment type="caution">
    <text evidence="2">The sequence shown here is derived from an EMBL/GenBank/DDBJ whole genome shotgun (WGS) entry which is preliminary data.</text>
</comment>
<evidence type="ECO:0000256" key="1">
    <source>
        <dbReference type="SAM" id="Phobius"/>
    </source>
</evidence>
<dbReference type="InParanoid" id="A0A4R6QMH2"/>